<keyword evidence="2" id="KW-1185">Reference proteome</keyword>
<dbReference type="AlphaFoldDB" id="A0A3M7Q7M0"/>
<sequence>MDFSMSHEFLKSEFFFNLQQQFFLVKRFKFKSKLIRAQSFLRPYKISMTLAAKHRKKSHFDSLVLLVLKLMDIVSQSDRLFAILILNFSYRNPYFLSVRFLKRNYVITKNSGSD</sequence>
<organism evidence="1 2">
    <name type="scientific">Brachionus plicatilis</name>
    <name type="common">Marine rotifer</name>
    <name type="synonym">Brachionus muelleri</name>
    <dbReference type="NCBI Taxonomy" id="10195"/>
    <lineage>
        <taxon>Eukaryota</taxon>
        <taxon>Metazoa</taxon>
        <taxon>Spiralia</taxon>
        <taxon>Gnathifera</taxon>
        <taxon>Rotifera</taxon>
        <taxon>Eurotatoria</taxon>
        <taxon>Monogononta</taxon>
        <taxon>Pseudotrocha</taxon>
        <taxon>Ploima</taxon>
        <taxon>Brachionidae</taxon>
        <taxon>Brachionus</taxon>
    </lineage>
</organism>
<reference evidence="1 2" key="1">
    <citation type="journal article" date="2018" name="Sci. Rep.">
        <title>Genomic signatures of local adaptation to the degree of environmental predictability in rotifers.</title>
        <authorList>
            <person name="Franch-Gras L."/>
            <person name="Hahn C."/>
            <person name="Garcia-Roger E.M."/>
            <person name="Carmona M.J."/>
            <person name="Serra M."/>
            <person name="Gomez A."/>
        </authorList>
    </citation>
    <scope>NUCLEOTIDE SEQUENCE [LARGE SCALE GENOMIC DNA]</scope>
    <source>
        <strain evidence="1">HYR1</strain>
    </source>
</reference>
<protein>
    <submittedName>
        <fullName evidence="1">Uncharacterized protein</fullName>
    </submittedName>
</protein>
<comment type="caution">
    <text evidence="1">The sequence shown here is derived from an EMBL/GenBank/DDBJ whole genome shotgun (WGS) entry which is preliminary data.</text>
</comment>
<proteinExistence type="predicted"/>
<dbReference type="EMBL" id="REGN01007057">
    <property type="protein sequence ID" value="RNA07410.1"/>
    <property type="molecule type" value="Genomic_DNA"/>
</dbReference>
<gene>
    <name evidence="1" type="ORF">BpHYR1_020325</name>
</gene>
<evidence type="ECO:0000313" key="1">
    <source>
        <dbReference type="EMBL" id="RNA07410.1"/>
    </source>
</evidence>
<accession>A0A3M7Q7M0</accession>
<evidence type="ECO:0000313" key="2">
    <source>
        <dbReference type="Proteomes" id="UP000276133"/>
    </source>
</evidence>
<name>A0A3M7Q7M0_BRAPC</name>
<dbReference type="Proteomes" id="UP000276133">
    <property type="component" value="Unassembled WGS sequence"/>
</dbReference>